<dbReference type="AlphaFoldDB" id="A0A058Z7W0"/>
<name>A0A058Z7W0_FONAL</name>
<keyword evidence="6" id="KW-0010">Activator</keyword>
<dbReference type="GO" id="GO:0003712">
    <property type="term" value="F:transcription coregulator activity"/>
    <property type="evidence" value="ECO:0007669"/>
    <property type="project" value="InterPro"/>
</dbReference>
<comment type="subcellular location">
    <subcellularLocation>
        <location evidence="1 6">Nucleus</location>
    </subcellularLocation>
</comment>
<dbReference type="GeneID" id="20528158"/>
<dbReference type="SUPFAM" id="SSF140718">
    <property type="entry name" value="Mediator hinge subcomplex-like"/>
    <property type="match status" value="1"/>
</dbReference>
<dbReference type="GO" id="GO:0070847">
    <property type="term" value="C:core mediator complex"/>
    <property type="evidence" value="ECO:0007669"/>
    <property type="project" value="TreeGrafter"/>
</dbReference>
<dbReference type="Proteomes" id="UP000030693">
    <property type="component" value="Unassembled WGS sequence"/>
</dbReference>
<comment type="function">
    <text evidence="6">Component of the Mediator complex, a coactivator involved in the regulated transcription of nearly all RNA polymerase II-dependent genes. Mediator functions as a bridge to convey information from gene-specific regulatory proteins to the basal RNA polymerase II transcription machinery.</text>
</comment>
<dbReference type="STRING" id="691883.A0A058Z7W0"/>
<dbReference type="Gene3D" id="6.10.140.200">
    <property type="match status" value="1"/>
</dbReference>
<evidence type="ECO:0000256" key="6">
    <source>
        <dbReference type="RuleBase" id="RU364060"/>
    </source>
</evidence>
<feature type="compositionally biased region" description="Low complexity" evidence="7">
    <location>
        <begin position="278"/>
        <end position="296"/>
    </location>
</feature>
<comment type="subunit">
    <text evidence="6">Component of the Mediator complex.</text>
</comment>
<dbReference type="InterPro" id="IPR044888">
    <property type="entry name" value="Mediatior_Med7_sf"/>
</dbReference>
<dbReference type="eggNOG" id="KOG0570">
    <property type="taxonomic scope" value="Eukaryota"/>
</dbReference>
<dbReference type="InterPro" id="IPR037212">
    <property type="entry name" value="Med7/Med21-like"/>
</dbReference>
<dbReference type="OrthoDB" id="10253553at2759"/>
<proteinExistence type="inferred from homology"/>
<protein>
    <recommendedName>
        <fullName evidence="6">Mediator of RNA polymerase II transcription subunit 7</fullName>
    </recommendedName>
</protein>
<reference evidence="8" key="1">
    <citation type="submission" date="2013-04" db="EMBL/GenBank/DDBJ databases">
        <title>The Genome Sequence of Fonticula alba ATCC 38817.</title>
        <authorList>
            <consortium name="The Broad Institute Genomics Platform"/>
            <person name="Russ C."/>
            <person name="Cuomo C."/>
            <person name="Burger G."/>
            <person name="Gray M.W."/>
            <person name="Holland P.W.H."/>
            <person name="King N."/>
            <person name="Lang F.B.F."/>
            <person name="Roger A.J."/>
            <person name="Ruiz-Trillo I."/>
            <person name="Brown M."/>
            <person name="Walker B."/>
            <person name="Young S."/>
            <person name="Zeng Q."/>
            <person name="Gargeya S."/>
            <person name="Fitzgerald M."/>
            <person name="Haas B."/>
            <person name="Abouelleil A."/>
            <person name="Allen A.W."/>
            <person name="Alvarado L."/>
            <person name="Arachchi H.M."/>
            <person name="Berlin A.M."/>
            <person name="Chapman S.B."/>
            <person name="Gainer-Dewar J."/>
            <person name="Goldberg J."/>
            <person name="Griggs A."/>
            <person name="Gujja S."/>
            <person name="Hansen M."/>
            <person name="Howarth C."/>
            <person name="Imamovic A."/>
            <person name="Ireland A."/>
            <person name="Larimer J."/>
            <person name="McCowan C."/>
            <person name="Murphy C."/>
            <person name="Pearson M."/>
            <person name="Poon T.W."/>
            <person name="Priest M."/>
            <person name="Roberts A."/>
            <person name="Saif S."/>
            <person name="Shea T."/>
            <person name="Sisk P."/>
            <person name="Sykes S."/>
            <person name="Wortman J."/>
            <person name="Nusbaum C."/>
            <person name="Birren B."/>
        </authorList>
    </citation>
    <scope>NUCLEOTIDE SEQUENCE [LARGE SCALE GENOMIC DNA]</scope>
    <source>
        <strain evidence="8">ATCC 38817</strain>
    </source>
</reference>
<evidence type="ECO:0000256" key="2">
    <source>
        <dbReference type="ARBA" id="ARBA00009994"/>
    </source>
</evidence>
<keyword evidence="4 6" id="KW-0804">Transcription</keyword>
<organism evidence="8">
    <name type="scientific">Fonticula alba</name>
    <name type="common">Slime mold</name>
    <dbReference type="NCBI Taxonomy" id="691883"/>
    <lineage>
        <taxon>Eukaryota</taxon>
        <taxon>Rotosphaerida</taxon>
        <taxon>Fonticulaceae</taxon>
        <taxon>Fonticula</taxon>
    </lineage>
</organism>
<dbReference type="GO" id="GO:0016592">
    <property type="term" value="C:mediator complex"/>
    <property type="evidence" value="ECO:0007669"/>
    <property type="project" value="InterPro"/>
</dbReference>
<keyword evidence="5 6" id="KW-0539">Nucleus</keyword>
<evidence type="ECO:0000256" key="4">
    <source>
        <dbReference type="ARBA" id="ARBA00023163"/>
    </source>
</evidence>
<gene>
    <name evidence="8" type="ORF">H696_03433</name>
</gene>
<feature type="compositionally biased region" description="Pro residues" evidence="7">
    <location>
        <begin position="40"/>
        <end position="49"/>
    </location>
</feature>
<dbReference type="GO" id="GO:0006357">
    <property type="term" value="P:regulation of transcription by RNA polymerase II"/>
    <property type="evidence" value="ECO:0007669"/>
    <property type="project" value="InterPro"/>
</dbReference>
<comment type="similarity">
    <text evidence="2 6">Belongs to the Mediator complex subunit 7 family.</text>
</comment>
<accession>A0A058Z7W0</accession>
<sequence length="312" mass="33410">MDNAVVQPNMPFPPVYWQSPVFATEEAFNAAFQADSQLVAPPPAPPAPPADDSASSHHPLHSTPHHSYPPISTPGAGSPHIPVPSVGLSAISDHPSPMSSGMLPGQTPGASMPVSFAVPPPLPDTSITPLPVFGSALVLKQTIPKLTEVGCQQLYSDDEDKIAVLRRLNRQLIKTFVDLVTTLTKDAATLVPAHIDRLYLLLQNMHHLLNELRPLAARRNVLSMLRHQTAKRRQLGKRIQKVRGESQNSIEQVRQLFSSARDRLDFAIGIAEAAGYRAPSPVATATTATAPTAPAVAPAPPGTEDDAGQRDR</sequence>
<dbReference type="PANTHER" id="PTHR21428">
    <property type="entry name" value="MEDIATOR OF RNA POLYMERASE II TRANSCRIPTION SUBUNIT 7"/>
    <property type="match status" value="1"/>
</dbReference>
<feature type="region of interest" description="Disordered" evidence="7">
    <location>
        <begin position="278"/>
        <end position="312"/>
    </location>
</feature>
<evidence type="ECO:0000313" key="9">
    <source>
        <dbReference type="Proteomes" id="UP000030693"/>
    </source>
</evidence>
<evidence type="ECO:0000256" key="5">
    <source>
        <dbReference type="ARBA" id="ARBA00023242"/>
    </source>
</evidence>
<dbReference type="PANTHER" id="PTHR21428:SF11">
    <property type="entry name" value="MEDIATOR OF RNA POLYMERASE II TRANSCRIPTION SUBUNIT 7"/>
    <property type="match status" value="1"/>
</dbReference>
<dbReference type="EMBL" id="KB932205">
    <property type="protein sequence ID" value="KCV69968.1"/>
    <property type="molecule type" value="Genomic_DNA"/>
</dbReference>
<keyword evidence="3 6" id="KW-0805">Transcription regulation</keyword>
<evidence type="ECO:0000256" key="7">
    <source>
        <dbReference type="SAM" id="MobiDB-lite"/>
    </source>
</evidence>
<evidence type="ECO:0000256" key="1">
    <source>
        <dbReference type="ARBA" id="ARBA00004123"/>
    </source>
</evidence>
<dbReference type="Pfam" id="PF05983">
    <property type="entry name" value="Med7"/>
    <property type="match status" value="1"/>
</dbReference>
<evidence type="ECO:0000313" key="8">
    <source>
        <dbReference type="EMBL" id="KCV69968.1"/>
    </source>
</evidence>
<keyword evidence="9" id="KW-1185">Reference proteome</keyword>
<dbReference type="RefSeq" id="XP_009495574.1">
    <property type="nucleotide sequence ID" value="XM_009497299.1"/>
</dbReference>
<dbReference type="InterPro" id="IPR009244">
    <property type="entry name" value="Mediatior_Med7"/>
</dbReference>
<dbReference type="OMA" id="SYRPHQA"/>
<evidence type="ECO:0000256" key="3">
    <source>
        <dbReference type="ARBA" id="ARBA00023015"/>
    </source>
</evidence>
<feature type="region of interest" description="Disordered" evidence="7">
    <location>
        <begin position="38"/>
        <end position="107"/>
    </location>
</feature>